<evidence type="ECO:0000313" key="2">
    <source>
        <dbReference type="Proteomes" id="UP000287447"/>
    </source>
</evidence>
<evidence type="ECO:0000313" key="1">
    <source>
        <dbReference type="EMBL" id="RVU38582.1"/>
    </source>
</evidence>
<organism evidence="1 2">
    <name type="scientific">Hwanghaeella grinnelliae</name>
    <dbReference type="NCBI Taxonomy" id="2500179"/>
    <lineage>
        <taxon>Bacteria</taxon>
        <taxon>Pseudomonadati</taxon>
        <taxon>Pseudomonadota</taxon>
        <taxon>Alphaproteobacteria</taxon>
        <taxon>Rhodospirillales</taxon>
        <taxon>Rhodospirillaceae</taxon>
        <taxon>Hwanghaeella</taxon>
    </lineage>
</organism>
<protein>
    <submittedName>
        <fullName evidence="1">Uncharacterized protein</fullName>
    </submittedName>
</protein>
<dbReference type="RefSeq" id="WP_127763954.1">
    <property type="nucleotide sequence ID" value="NZ_SADE01000001.1"/>
</dbReference>
<gene>
    <name evidence="1" type="ORF">EOI86_04685</name>
</gene>
<accession>A0A3S2VRC2</accession>
<sequence length="460" mass="51913">MKWTKAIQQELAVLKACPSKKEETSAVSRIQKAIWEKVRSQAGRHNIRRDLLSLIEFLGTSSTARGTTRRQLAHDIVQVLEPLAALEEKGDDYDFAQQEAYLIDRLTQRMVDKLQLLREFYPTDTVTETGVRKTFTPLPVRPNYLLTDAADMMIQHAVRTIIQRTMRDKYMAAVIYGSIPFPNAEAEGSSKAFDSIAEKFIPRFRKNAAEVDAAWRKVCQRYCEVDVFRVEGENNAEKAAIDIVRAMRTEAKIFGVHLPRQIDLGLIELFTRLSRPGLVESLKDVASATNHEDGDPYLRRMLERVCNRSMPLEGDLVMLAALHMPDCTKRLPVHAANGSCIGSCRSRSEMLSVRSVLASELQRLPGECIDLLSRHCAGDRLTIENLEMIIRLALDLVINLSRARFAPEMEPLERLLAHIDGSGKIANWLKDTRFQSDIDPMTDVLTEALTQMDGRHLAAA</sequence>
<dbReference type="EMBL" id="SADE01000001">
    <property type="protein sequence ID" value="RVU38582.1"/>
    <property type="molecule type" value="Genomic_DNA"/>
</dbReference>
<dbReference type="AlphaFoldDB" id="A0A3S2VRC2"/>
<proteinExistence type="predicted"/>
<name>A0A3S2VRC2_9PROT</name>
<reference evidence="2" key="1">
    <citation type="submission" date="2019-01" db="EMBL/GenBank/DDBJ databases">
        <title>Gri0909 isolated from a small marine red alga.</title>
        <authorList>
            <person name="Kim J."/>
            <person name="Jeong S.E."/>
            <person name="Jeon C.O."/>
        </authorList>
    </citation>
    <scope>NUCLEOTIDE SEQUENCE [LARGE SCALE GENOMIC DNA]</scope>
    <source>
        <strain evidence="2">Gri0909</strain>
    </source>
</reference>
<comment type="caution">
    <text evidence="1">The sequence shown here is derived from an EMBL/GenBank/DDBJ whole genome shotgun (WGS) entry which is preliminary data.</text>
</comment>
<keyword evidence="2" id="KW-1185">Reference proteome</keyword>
<dbReference type="Proteomes" id="UP000287447">
    <property type="component" value="Unassembled WGS sequence"/>
</dbReference>